<reference evidence="1 2" key="1">
    <citation type="submission" date="2015-09" db="EMBL/GenBank/DDBJ databases">
        <title>Trachymyrmex zeteki WGS genome.</title>
        <authorList>
            <person name="Nygaard S."/>
            <person name="Hu H."/>
            <person name="Boomsma J."/>
            <person name="Zhang G."/>
        </authorList>
    </citation>
    <scope>NUCLEOTIDE SEQUENCE [LARGE SCALE GENOMIC DNA]</scope>
    <source>
        <strain evidence="1">Tzet28-1</strain>
        <tissue evidence="1">Whole body</tissue>
    </source>
</reference>
<dbReference type="STRING" id="64791.A0A151X0L2"/>
<name>A0A151X0L2_9HYME</name>
<protein>
    <submittedName>
        <fullName evidence="1">Uncharacterized protein</fullName>
    </submittedName>
</protein>
<dbReference type="AlphaFoldDB" id="A0A151X0L2"/>
<dbReference type="Proteomes" id="UP000075809">
    <property type="component" value="Unassembled WGS sequence"/>
</dbReference>
<accession>A0A151X0L2</accession>
<evidence type="ECO:0000313" key="2">
    <source>
        <dbReference type="Proteomes" id="UP000075809"/>
    </source>
</evidence>
<evidence type="ECO:0000313" key="1">
    <source>
        <dbReference type="EMBL" id="KYQ53695.1"/>
    </source>
</evidence>
<gene>
    <name evidence="1" type="ORF">ALC60_07382</name>
</gene>
<proteinExistence type="predicted"/>
<dbReference type="EMBL" id="KQ982624">
    <property type="protein sequence ID" value="KYQ53695.1"/>
    <property type="molecule type" value="Genomic_DNA"/>
</dbReference>
<keyword evidence="2" id="KW-1185">Reference proteome</keyword>
<sequence length="304" mass="34921">MIKKFRKSSPIAYDPSSNVIGHEETAVREAVAKICPDSCSPPLLTHYPSLNNQSSRTNSCNLLYCVKDSLRWLDSPFTIREIHAALDSIKISSSSGLDCIEYQLLKMLPDILLSCLLTILNQLFQSSIFPLKDSDLLAKLQRIQNHAFRLCFGYRNSTPINVMHAESCMPLLRHRFQYLPVKYFLKIISLWKIPVSIKLHELCDMIRHTPRFSYLKNHFSAAVTFLRKWSHKNRIYSSLGLPNTLLVSRFHLSTVSVERDRAKITKERRLNSGLFFFFGKAGEMHYAYHGRSGKPPWLCGTLPT</sequence>
<organism evidence="1 2">
    <name type="scientific">Mycetomoellerius zeteki</name>
    <dbReference type="NCBI Taxonomy" id="64791"/>
    <lineage>
        <taxon>Eukaryota</taxon>
        <taxon>Metazoa</taxon>
        <taxon>Ecdysozoa</taxon>
        <taxon>Arthropoda</taxon>
        <taxon>Hexapoda</taxon>
        <taxon>Insecta</taxon>
        <taxon>Pterygota</taxon>
        <taxon>Neoptera</taxon>
        <taxon>Endopterygota</taxon>
        <taxon>Hymenoptera</taxon>
        <taxon>Apocrita</taxon>
        <taxon>Aculeata</taxon>
        <taxon>Formicoidea</taxon>
        <taxon>Formicidae</taxon>
        <taxon>Myrmicinae</taxon>
        <taxon>Mycetomoellerius</taxon>
    </lineage>
</organism>